<keyword evidence="8 9" id="KW-0807">Transducer</keyword>
<evidence type="ECO:0000256" key="3">
    <source>
        <dbReference type="ARBA" id="ARBA00022989"/>
    </source>
</evidence>
<keyword evidence="7" id="KW-0325">Glycoprotein</keyword>
<feature type="transmembrane region" description="Helical" evidence="10">
    <location>
        <begin position="143"/>
        <end position="167"/>
    </location>
</feature>
<dbReference type="PROSITE" id="PS00237">
    <property type="entry name" value="G_PROTEIN_RECEP_F1_1"/>
    <property type="match status" value="1"/>
</dbReference>
<dbReference type="PRINTS" id="PR00237">
    <property type="entry name" value="GPCRRHODOPSN"/>
</dbReference>
<keyword evidence="13" id="KW-1185">Reference proteome</keyword>
<dbReference type="EMBL" id="JAHUTJ010029102">
    <property type="protein sequence ID" value="MED6275820.1"/>
    <property type="molecule type" value="Genomic_DNA"/>
</dbReference>
<proteinExistence type="inferred from homology"/>
<comment type="similarity">
    <text evidence="9">Belongs to the G-protein coupled receptor 1 family.</text>
</comment>
<feature type="transmembrane region" description="Helical" evidence="10">
    <location>
        <begin position="104"/>
        <end position="123"/>
    </location>
</feature>
<reference evidence="12 13" key="1">
    <citation type="submission" date="2021-06" db="EMBL/GenBank/DDBJ databases">
        <authorList>
            <person name="Palmer J.M."/>
        </authorList>
    </citation>
    <scope>NUCLEOTIDE SEQUENCE [LARGE SCALE GENOMIC DNA]</scope>
    <source>
        <strain evidence="12 13">CL_MEX2019</strain>
        <tissue evidence="12">Muscle</tissue>
    </source>
</reference>
<evidence type="ECO:0000256" key="8">
    <source>
        <dbReference type="ARBA" id="ARBA00023224"/>
    </source>
</evidence>
<dbReference type="Gene3D" id="1.20.1070.10">
    <property type="entry name" value="Rhodopsin 7-helix transmembrane proteins"/>
    <property type="match status" value="2"/>
</dbReference>
<name>A0ABU7DP63_9TELE</name>
<evidence type="ECO:0000256" key="10">
    <source>
        <dbReference type="SAM" id="Phobius"/>
    </source>
</evidence>
<sequence>MVKKDHVAPVYIFSLLISDLIQLCSRIPLTLHNYNNFSVITYYFGLIASVGFMVCVSLERYLVIAEPLWYRFRRNIKTSVVVCVVVWTLSLLFILTLFFLQMSATILCVFLLLPLPLFIFCLVGTIKALSKARSVPADEKRRIVSILVMVLLIYAMLFLPIIIFLLLEEAKKTLIFNIVAAICVFLSPLADSAMCIVLRKSAVDKLLASMCCCKMIKNQEINTTDDNVSALCTEAV</sequence>
<keyword evidence="5 10" id="KW-0472">Membrane</keyword>
<dbReference type="PANTHER" id="PTHR24232">
    <property type="entry name" value="G-PROTEIN COUPLED RECEPTOR"/>
    <property type="match status" value="1"/>
</dbReference>
<dbReference type="PANTHER" id="PTHR24232:SF85">
    <property type="entry name" value="G-PROTEIN COUPLED RECEPTOR 4"/>
    <property type="match status" value="1"/>
</dbReference>
<organism evidence="12 13">
    <name type="scientific">Characodon lateralis</name>
    <dbReference type="NCBI Taxonomy" id="208331"/>
    <lineage>
        <taxon>Eukaryota</taxon>
        <taxon>Metazoa</taxon>
        <taxon>Chordata</taxon>
        <taxon>Craniata</taxon>
        <taxon>Vertebrata</taxon>
        <taxon>Euteleostomi</taxon>
        <taxon>Actinopterygii</taxon>
        <taxon>Neopterygii</taxon>
        <taxon>Teleostei</taxon>
        <taxon>Neoteleostei</taxon>
        <taxon>Acanthomorphata</taxon>
        <taxon>Ovalentaria</taxon>
        <taxon>Atherinomorphae</taxon>
        <taxon>Cyprinodontiformes</taxon>
        <taxon>Goodeidae</taxon>
        <taxon>Characodon</taxon>
    </lineage>
</organism>
<evidence type="ECO:0000256" key="2">
    <source>
        <dbReference type="ARBA" id="ARBA00022692"/>
    </source>
</evidence>
<evidence type="ECO:0000256" key="7">
    <source>
        <dbReference type="ARBA" id="ARBA00023180"/>
    </source>
</evidence>
<dbReference type="InterPro" id="IPR017452">
    <property type="entry name" value="GPCR_Rhodpsn_7TM"/>
</dbReference>
<accession>A0ABU7DP63</accession>
<keyword evidence="4 9" id="KW-0297">G-protein coupled receptor</keyword>
<keyword evidence="2 9" id="KW-0812">Transmembrane</keyword>
<dbReference type="Proteomes" id="UP001352852">
    <property type="component" value="Unassembled WGS sequence"/>
</dbReference>
<comment type="caution">
    <text evidence="12">The sequence shown here is derived from an EMBL/GenBank/DDBJ whole genome shotgun (WGS) entry which is preliminary data.</text>
</comment>
<keyword evidence="3 10" id="KW-1133">Transmembrane helix</keyword>
<evidence type="ECO:0000256" key="5">
    <source>
        <dbReference type="ARBA" id="ARBA00023136"/>
    </source>
</evidence>
<evidence type="ECO:0000256" key="9">
    <source>
        <dbReference type="RuleBase" id="RU000688"/>
    </source>
</evidence>
<evidence type="ECO:0000259" key="11">
    <source>
        <dbReference type="PROSITE" id="PS50262"/>
    </source>
</evidence>
<evidence type="ECO:0000256" key="6">
    <source>
        <dbReference type="ARBA" id="ARBA00023170"/>
    </source>
</evidence>
<protein>
    <recommendedName>
        <fullName evidence="11">G-protein coupled receptors family 1 profile domain-containing protein</fullName>
    </recommendedName>
</protein>
<feature type="transmembrane region" description="Helical" evidence="10">
    <location>
        <begin position="75"/>
        <end position="98"/>
    </location>
</feature>
<evidence type="ECO:0000313" key="13">
    <source>
        <dbReference type="Proteomes" id="UP001352852"/>
    </source>
</evidence>
<keyword evidence="6 9" id="KW-0675">Receptor</keyword>
<feature type="transmembrane region" description="Helical" evidence="10">
    <location>
        <begin position="42"/>
        <end position="63"/>
    </location>
</feature>
<evidence type="ECO:0000256" key="4">
    <source>
        <dbReference type="ARBA" id="ARBA00023040"/>
    </source>
</evidence>
<dbReference type="PROSITE" id="PS50262">
    <property type="entry name" value="G_PROTEIN_RECEP_F1_2"/>
    <property type="match status" value="1"/>
</dbReference>
<evidence type="ECO:0000313" key="12">
    <source>
        <dbReference type="EMBL" id="MED6275820.1"/>
    </source>
</evidence>
<comment type="subcellular location">
    <subcellularLocation>
        <location evidence="1">Membrane</location>
        <topology evidence="1">Multi-pass membrane protein</topology>
    </subcellularLocation>
</comment>
<dbReference type="SUPFAM" id="SSF81321">
    <property type="entry name" value="Family A G protein-coupled receptor-like"/>
    <property type="match status" value="1"/>
</dbReference>
<feature type="transmembrane region" description="Helical" evidence="10">
    <location>
        <begin position="173"/>
        <end position="198"/>
    </location>
</feature>
<dbReference type="InterPro" id="IPR000276">
    <property type="entry name" value="GPCR_Rhodpsn"/>
</dbReference>
<gene>
    <name evidence="12" type="ORF">CHARACLAT_030297</name>
</gene>
<feature type="domain" description="G-protein coupled receptors family 1 profile" evidence="11">
    <location>
        <begin position="48"/>
        <end position="198"/>
    </location>
</feature>
<evidence type="ECO:0000256" key="1">
    <source>
        <dbReference type="ARBA" id="ARBA00004141"/>
    </source>
</evidence>
<dbReference type="Pfam" id="PF00001">
    <property type="entry name" value="7tm_1"/>
    <property type="match status" value="1"/>
</dbReference>